<evidence type="ECO:0000256" key="1">
    <source>
        <dbReference type="SAM" id="MobiDB-lite"/>
    </source>
</evidence>
<reference evidence="3 4" key="1">
    <citation type="submission" date="2016-04" db="EMBL/GenBank/DDBJ databases">
        <title>Deep-sea bacteria in the southern Pacific.</title>
        <authorList>
            <person name="Tang K."/>
        </authorList>
    </citation>
    <scope>NUCLEOTIDE SEQUENCE [LARGE SCALE GENOMIC DNA]</scope>
    <source>
        <strain evidence="3 4">JLT2014</strain>
    </source>
</reference>
<dbReference type="InterPro" id="IPR029063">
    <property type="entry name" value="SAM-dependent_MTases_sf"/>
</dbReference>
<dbReference type="InterPro" id="IPR013216">
    <property type="entry name" value="Methyltransf_11"/>
</dbReference>
<evidence type="ECO:0000259" key="2">
    <source>
        <dbReference type="Pfam" id="PF08241"/>
    </source>
</evidence>
<keyword evidence="4" id="KW-1185">Reference proteome</keyword>
<dbReference type="SUPFAM" id="SSF53335">
    <property type="entry name" value="S-adenosyl-L-methionine-dependent methyltransferases"/>
    <property type="match status" value="1"/>
</dbReference>
<dbReference type="STRING" id="1250539.Ga0080574_TMP2471"/>
<gene>
    <name evidence="3" type="ORF">Ga0080574_TMP2471</name>
</gene>
<evidence type="ECO:0000313" key="4">
    <source>
        <dbReference type="Proteomes" id="UP000187059"/>
    </source>
</evidence>
<dbReference type="Pfam" id="PF08241">
    <property type="entry name" value="Methyltransf_11"/>
    <property type="match status" value="1"/>
</dbReference>
<organism evidence="3 4">
    <name type="scientific">Salipiger abyssi</name>
    <dbReference type="NCBI Taxonomy" id="1250539"/>
    <lineage>
        <taxon>Bacteria</taxon>
        <taxon>Pseudomonadati</taxon>
        <taxon>Pseudomonadota</taxon>
        <taxon>Alphaproteobacteria</taxon>
        <taxon>Rhodobacterales</taxon>
        <taxon>Roseobacteraceae</taxon>
        <taxon>Salipiger</taxon>
    </lineage>
</organism>
<sequence length="249" mass="27771">MHLDVQTLRDFYYRSALGRAAQRVVRDQVQAYWPHAKGQTVAGYGFAVPLLRPYLPDARRVVGLMPAPQGVLSWPAGQPNVSVLCEETLWPLETGHVDRLVIMHGLETSERPSELLEECYRVLGPGGEMLIVVPNRSGLWARSDATPFGYGRPYSLSQLDAQLKIHDFVRQAHVSVLYQPPSSRRFWMRTGPAWERIGRAIPAVVAGGVLIVRVAKRYPPKRTGLGDKVRVPNPLDVLTPSPKKEPKAV</sequence>
<dbReference type="RefSeq" id="WP_076699524.1">
    <property type="nucleotide sequence ID" value="NZ_CP015093.1"/>
</dbReference>
<name>A0A1P8UTT4_9RHOB</name>
<dbReference type="OrthoDB" id="9800231at2"/>
<proteinExistence type="predicted"/>
<dbReference type="AlphaFoldDB" id="A0A1P8UTT4"/>
<keyword evidence="3" id="KW-0808">Transferase</keyword>
<feature type="region of interest" description="Disordered" evidence="1">
    <location>
        <begin position="223"/>
        <end position="249"/>
    </location>
</feature>
<dbReference type="EMBL" id="CP015093">
    <property type="protein sequence ID" value="APZ52805.1"/>
    <property type="molecule type" value="Genomic_DNA"/>
</dbReference>
<dbReference type="Proteomes" id="UP000187059">
    <property type="component" value="Chromosome"/>
</dbReference>
<keyword evidence="3" id="KW-0489">Methyltransferase</keyword>
<dbReference type="KEGG" id="paby:Ga0080574_TMP2471"/>
<protein>
    <submittedName>
        <fullName evidence="3">Methyltransferase family protein</fullName>
    </submittedName>
</protein>
<accession>A0A1P8UTT4</accession>
<feature type="domain" description="Methyltransferase type 11" evidence="2">
    <location>
        <begin position="43"/>
        <end position="131"/>
    </location>
</feature>
<dbReference type="GO" id="GO:0032259">
    <property type="term" value="P:methylation"/>
    <property type="evidence" value="ECO:0007669"/>
    <property type="project" value="UniProtKB-KW"/>
</dbReference>
<dbReference type="Gene3D" id="3.40.50.150">
    <property type="entry name" value="Vaccinia Virus protein VP39"/>
    <property type="match status" value="1"/>
</dbReference>
<dbReference type="GO" id="GO:0008757">
    <property type="term" value="F:S-adenosylmethionine-dependent methyltransferase activity"/>
    <property type="evidence" value="ECO:0007669"/>
    <property type="project" value="InterPro"/>
</dbReference>
<evidence type="ECO:0000313" key="3">
    <source>
        <dbReference type="EMBL" id="APZ52805.1"/>
    </source>
</evidence>